<dbReference type="PANTHER" id="PTHR21236:SF1">
    <property type="entry name" value="PROTEIN YIPF6"/>
    <property type="match status" value="1"/>
</dbReference>
<dbReference type="EMBL" id="OU895878">
    <property type="protein sequence ID" value="CAG9803762.1"/>
    <property type="molecule type" value="Genomic_DNA"/>
</dbReference>
<feature type="domain" description="Yip1" evidence="8">
    <location>
        <begin position="61"/>
        <end position="215"/>
    </location>
</feature>
<feature type="compositionally biased region" description="Basic and acidic residues" evidence="7">
    <location>
        <begin position="1"/>
        <end position="10"/>
    </location>
</feature>
<dbReference type="Pfam" id="PF04893">
    <property type="entry name" value="Yip1"/>
    <property type="match status" value="1"/>
</dbReference>
<feature type="compositionally biased region" description="Polar residues" evidence="7">
    <location>
        <begin position="16"/>
        <end position="33"/>
    </location>
</feature>
<reference evidence="9" key="2">
    <citation type="submission" date="2022-10" db="EMBL/GenBank/DDBJ databases">
        <authorList>
            <consortium name="ENA_rothamsted_submissions"/>
            <consortium name="culmorum"/>
            <person name="King R."/>
        </authorList>
    </citation>
    <scope>NUCLEOTIDE SEQUENCE</scope>
</reference>
<sequence length="221" mass="24924">MNSEDERFEIGDDLSGNLTVPSKSSRGPIKSSNFDTLDEPIRDTIMRDLNAVISKFRHVLNPKQKNNMLKEWDLWGPLLLCTTMATILQTSYQEDKNADSGGPEFAEVFLIVWFGAGIVTLNSKLLGGQISFFQSVCVLGYCLTPLALSLICCKIILILFTQTGFFFFLRIVISMLGFLWATYASVMFMGDSQPPKRKALVIYPMFLFYFVISWLVASHTN</sequence>
<evidence type="ECO:0000256" key="3">
    <source>
        <dbReference type="ARBA" id="ARBA00022692"/>
    </source>
</evidence>
<dbReference type="InterPro" id="IPR045231">
    <property type="entry name" value="Yip1/4-like"/>
</dbReference>
<keyword evidence="3 6" id="KW-0812">Transmembrane</keyword>
<name>A0A9N9WPG2_9DIPT</name>
<keyword evidence="5 6" id="KW-0472">Membrane</keyword>
<evidence type="ECO:0000256" key="5">
    <source>
        <dbReference type="ARBA" id="ARBA00023136"/>
    </source>
</evidence>
<feature type="transmembrane region" description="Helical" evidence="6">
    <location>
        <begin position="200"/>
        <end position="217"/>
    </location>
</feature>
<protein>
    <recommendedName>
        <fullName evidence="6">Protein YIPF</fullName>
    </recommendedName>
</protein>
<feature type="transmembrane region" description="Helical" evidence="6">
    <location>
        <begin position="138"/>
        <end position="160"/>
    </location>
</feature>
<feature type="region of interest" description="Disordered" evidence="7">
    <location>
        <begin position="1"/>
        <end position="33"/>
    </location>
</feature>
<evidence type="ECO:0000256" key="7">
    <source>
        <dbReference type="SAM" id="MobiDB-lite"/>
    </source>
</evidence>
<reference evidence="9" key="1">
    <citation type="submission" date="2022-01" db="EMBL/GenBank/DDBJ databases">
        <authorList>
            <person name="King R."/>
        </authorList>
    </citation>
    <scope>NUCLEOTIDE SEQUENCE</scope>
</reference>
<dbReference type="OrthoDB" id="411251at2759"/>
<accession>A0A9N9WPG2</accession>
<dbReference type="GO" id="GO:0000139">
    <property type="term" value="C:Golgi membrane"/>
    <property type="evidence" value="ECO:0007669"/>
    <property type="project" value="UniProtKB-SubCell"/>
</dbReference>
<feature type="transmembrane region" description="Helical" evidence="6">
    <location>
        <begin position="72"/>
        <end position="88"/>
    </location>
</feature>
<keyword evidence="4 6" id="KW-1133">Transmembrane helix</keyword>
<evidence type="ECO:0000256" key="6">
    <source>
        <dbReference type="RuleBase" id="RU361264"/>
    </source>
</evidence>
<dbReference type="PANTHER" id="PTHR21236">
    <property type="entry name" value="GOLGI MEMBRANE PROTEIN YIP1"/>
    <property type="match status" value="1"/>
</dbReference>
<evidence type="ECO:0000256" key="4">
    <source>
        <dbReference type="ARBA" id="ARBA00022989"/>
    </source>
</evidence>
<proteinExistence type="inferred from homology"/>
<dbReference type="GO" id="GO:0005802">
    <property type="term" value="C:trans-Golgi network"/>
    <property type="evidence" value="ECO:0007669"/>
    <property type="project" value="TreeGrafter"/>
</dbReference>
<evidence type="ECO:0000313" key="10">
    <source>
        <dbReference type="Proteomes" id="UP001153620"/>
    </source>
</evidence>
<dbReference type="Proteomes" id="UP001153620">
    <property type="component" value="Chromosome 2"/>
</dbReference>
<gene>
    <name evidence="9" type="ORF">CHIRRI_LOCUS6658</name>
</gene>
<dbReference type="AlphaFoldDB" id="A0A9N9WPG2"/>
<evidence type="ECO:0000256" key="2">
    <source>
        <dbReference type="ARBA" id="ARBA00010596"/>
    </source>
</evidence>
<keyword evidence="10" id="KW-1185">Reference proteome</keyword>
<evidence type="ECO:0000259" key="8">
    <source>
        <dbReference type="Pfam" id="PF04893"/>
    </source>
</evidence>
<dbReference type="InterPro" id="IPR006977">
    <property type="entry name" value="Yip1_dom"/>
</dbReference>
<dbReference type="GO" id="GO:0006888">
    <property type="term" value="P:endoplasmic reticulum to Golgi vesicle-mediated transport"/>
    <property type="evidence" value="ECO:0007669"/>
    <property type="project" value="InterPro"/>
</dbReference>
<comment type="subcellular location">
    <subcellularLocation>
        <location evidence="6">Golgi apparatus membrane</location>
        <topology evidence="6">Multi-pass membrane protein</topology>
    </subcellularLocation>
    <subcellularLocation>
        <location evidence="1">Membrane</location>
        <topology evidence="1">Multi-pass membrane protein</topology>
    </subcellularLocation>
</comment>
<feature type="transmembrane region" description="Helical" evidence="6">
    <location>
        <begin position="108"/>
        <end position="126"/>
    </location>
</feature>
<feature type="transmembrane region" description="Helical" evidence="6">
    <location>
        <begin position="166"/>
        <end position="188"/>
    </location>
</feature>
<organism evidence="9 10">
    <name type="scientific">Chironomus riparius</name>
    <dbReference type="NCBI Taxonomy" id="315576"/>
    <lineage>
        <taxon>Eukaryota</taxon>
        <taxon>Metazoa</taxon>
        <taxon>Ecdysozoa</taxon>
        <taxon>Arthropoda</taxon>
        <taxon>Hexapoda</taxon>
        <taxon>Insecta</taxon>
        <taxon>Pterygota</taxon>
        <taxon>Neoptera</taxon>
        <taxon>Endopterygota</taxon>
        <taxon>Diptera</taxon>
        <taxon>Nematocera</taxon>
        <taxon>Chironomoidea</taxon>
        <taxon>Chironomidae</taxon>
        <taxon>Chironominae</taxon>
        <taxon>Chironomus</taxon>
    </lineage>
</organism>
<evidence type="ECO:0000313" key="9">
    <source>
        <dbReference type="EMBL" id="CAG9803762.1"/>
    </source>
</evidence>
<evidence type="ECO:0000256" key="1">
    <source>
        <dbReference type="ARBA" id="ARBA00004141"/>
    </source>
</evidence>
<comment type="similarity">
    <text evidence="2 6">Belongs to the YIP1 family.</text>
</comment>